<dbReference type="InterPro" id="IPR011009">
    <property type="entry name" value="Kinase-like_dom_sf"/>
</dbReference>
<accession>A0A4Y3VD53</accession>
<comment type="caution">
    <text evidence="1">The sequence shown here is derived from an EMBL/GenBank/DDBJ whole genome shotgun (WGS) entry which is preliminary data.</text>
</comment>
<dbReference type="RefSeq" id="WP_141307791.1">
    <property type="nucleotide sequence ID" value="NZ_BJND01000008.1"/>
</dbReference>
<name>A0A4Y3VD53_9ACTN</name>
<proteinExistence type="predicted"/>
<evidence type="ECO:0000313" key="2">
    <source>
        <dbReference type="Proteomes" id="UP000317881"/>
    </source>
</evidence>
<evidence type="ECO:0000313" key="1">
    <source>
        <dbReference type="EMBL" id="GEC03619.1"/>
    </source>
</evidence>
<dbReference type="Proteomes" id="UP000317881">
    <property type="component" value="Unassembled WGS sequence"/>
</dbReference>
<sequence>MKALGRIPAEFTARRAWPHPDGLAVEATTREGAVVGLIVTDDEVRVLAGADPALPALGPALDRPGSVLLGHRPGRRAVLRDHEGHYVKVVRPGRTHRVADGLREVRDRVAGLPDAPAVPAVLAAEPTEGWVRLAALPGPSLHTLLATAPDDVAQFCARVGAALAALLRAPADGLPRHSVADEAAVVRRWAAEADAAAGGGGRFGAGGVAGGRSGAGVGAGGRFGAGAGAGGLFGAAASAGERSGAAASAAGLSDAAGGTAGLSDAAASVTAALLALPQPRWAVCHRDLHDKQLIALTAEPSGAPADGPLVGMLDLDTLAAAHPALDTGNLLAHLHLRTLQGRCAPAVAAACARALTGGALGAVLDPVALRVHTAAALLRLAAVYTFRPGRPDLPARLAAVSGDPVPPSWSNA</sequence>
<gene>
    <name evidence="1" type="ORF">SSP24_12740</name>
</gene>
<dbReference type="Gene3D" id="3.90.1200.10">
    <property type="match status" value="1"/>
</dbReference>
<dbReference type="EMBL" id="BJND01000008">
    <property type="protein sequence ID" value="GEC03619.1"/>
    <property type="molecule type" value="Genomic_DNA"/>
</dbReference>
<keyword evidence="2" id="KW-1185">Reference proteome</keyword>
<dbReference type="OrthoDB" id="7842280at2"/>
<dbReference type="SUPFAM" id="SSF56112">
    <property type="entry name" value="Protein kinase-like (PK-like)"/>
    <property type="match status" value="1"/>
</dbReference>
<organism evidence="1 2">
    <name type="scientific">Streptomyces spinoverrucosus</name>
    <dbReference type="NCBI Taxonomy" id="284043"/>
    <lineage>
        <taxon>Bacteria</taxon>
        <taxon>Bacillati</taxon>
        <taxon>Actinomycetota</taxon>
        <taxon>Actinomycetes</taxon>
        <taxon>Kitasatosporales</taxon>
        <taxon>Streptomycetaceae</taxon>
        <taxon>Streptomyces</taxon>
    </lineage>
</organism>
<dbReference type="AlphaFoldDB" id="A0A4Y3VD53"/>
<reference evidence="1 2" key="1">
    <citation type="submission" date="2019-06" db="EMBL/GenBank/DDBJ databases">
        <title>Whole genome shotgun sequence of Streptomyces spinoverrucosus NBRC 14228.</title>
        <authorList>
            <person name="Hosoyama A."/>
            <person name="Uohara A."/>
            <person name="Ohji S."/>
            <person name="Ichikawa N."/>
        </authorList>
    </citation>
    <scope>NUCLEOTIDE SEQUENCE [LARGE SCALE GENOMIC DNA]</scope>
    <source>
        <strain evidence="1 2">NBRC 14228</strain>
    </source>
</reference>
<protein>
    <submittedName>
        <fullName evidence="1">Uncharacterized protein</fullName>
    </submittedName>
</protein>